<dbReference type="Proteomes" id="UP000694843">
    <property type="component" value="Unplaced"/>
</dbReference>
<dbReference type="AlphaFoldDB" id="A0A8B7PNC2"/>
<evidence type="ECO:0000256" key="2">
    <source>
        <dbReference type="SAM" id="SignalP"/>
    </source>
</evidence>
<proteinExistence type="predicted"/>
<feature type="signal peptide" evidence="2">
    <location>
        <begin position="1"/>
        <end position="20"/>
    </location>
</feature>
<keyword evidence="4" id="KW-1185">Reference proteome</keyword>
<feature type="compositionally biased region" description="Basic residues" evidence="1">
    <location>
        <begin position="558"/>
        <end position="592"/>
    </location>
</feature>
<feature type="compositionally biased region" description="Basic and acidic residues" evidence="1">
    <location>
        <begin position="534"/>
        <end position="547"/>
    </location>
</feature>
<accession>A0A8B7PNC2</accession>
<keyword evidence="2" id="KW-0732">Signal</keyword>
<dbReference type="InterPro" id="IPR001111">
    <property type="entry name" value="TGF-b_propeptide"/>
</dbReference>
<dbReference type="RefSeq" id="XP_018027485.1">
    <property type="nucleotide sequence ID" value="XM_018171996.1"/>
</dbReference>
<name>A0A8B7PNC2_HYAAZ</name>
<feature type="domain" description="TGF-beta propeptide" evidence="3">
    <location>
        <begin position="144"/>
        <end position="245"/>
    </location>
</feature>
<sequence>MTQRVVSLVPLLLLATIVCGDYWSSNEDVVNHLDEPQDSLLREVSSTTPNPAHRDANATLSPIESFALNRERAIQQLLGKVLRALGPEFVARLPVAPTNATLTPLNSALRVGTGTCPERYRRCSSQTFYPSCEVPRNTDEQMWQQRFTLFFNISSEISSIRRNNVLNATLRLYKLRIALIEPTTFIVKLHVFTKSLKRNRERSRVVASTQLSSDYEGWVFLNVSSFVQRLKNRNNHGFKISIQNEKNVPWNIPNFFVKMDCKASNESLIPLPFEVQLDDNTQRYPALNIRSGTQEVETDNDYLNAADNFSGNLPPHQDMHLGQDEEMGNHQAIGNSFSQSHIGRIQLEGQQKLDRMLNPHLYSSVEHHQRDGNRMIIGDSQDYDTISHSENESLPDDSDLSYGYHDSAGAGETEHDIYSDPQLRYKKQAPLFPAHRHENDQQYDMQGEHQQDSQYHYDDGVYDIYDDPFHSEVDASSGISMNRNLTISNDNSTSEGNTSNSLYLRRENDYSNERKAPHFEEDSDAAQHHLLDSAEHHRSFPRSENHFGTRNFNHSYRRSNRRHHHHHQPHHSHPHRHHPRAYASTHRRHRPHTQNQSDHLVEEALPQIPITDEMVVTTVLPQ</sequence>
<feature type="chain" id="PRO_5034234403" evidence="2">
    <location>
        <begin position="21"/>
        <end position="622"/>
    </location>
</feature>
<evidence type="ECO:0000313" key="4">
    <source>
        <dbReference type="Proteomes" id="UP000694843"/>
    </source>
</evidence>
<dbReference type="GeneID" id="108682759"/>
<reference evidence="5" key="1">
    <citation type="submission" date="2025-08" db="UniProtKB">
        <authorList>
            <consortium name="RefSeq"/>
        </authorList>
    </citation>
    <scope>IDENTIFICATION</scope>
    <source>
        <tissue evidence="5">Whole organism</tissue>
    </source>
</reference>
<dbReference type="Pfam" id="PF00688">
    <property type="entry name" value="TGFb_propeptide"/>
    <property type="match status" value="1"/>
</dbReference>
<feature type="region of interest" description="Disordered" evidence="1">
    <location>
        <begin position="385"/>
        <end position="420"/>
    </location>
</feature>
<gene>
    <name evidence="5" type="primary">LOC108682759</name>
</gene>
<feature type="region of interest" description="Disordered" evidence="1">
    <location>
        <begin position="558"/>
        <end position="598"/>
    </location>
</feature>
<organism evidence="4 5">
    <name type="scientific">Hyalella azteca</name>
    <name type="common">Amphipod</name>
    <dbReference type="NCBI Taxonomy" id="294128"/>
    <lineage>
        <taxon>Eukaryota</taxon>
        <taxon>Metazoa</taxon>
        <taxon>Ecdysozoa</taxon>
        <taxon>Arthropoda</taxon>
        <taxon>Crustacea</taxon>
        <taxon>Multicrustacea</taxon>
        <taxon>Malacostraca</taxon>
        <taxon>Eumalacostraca</taxon>
        <taxon>Peracarida</taxon>
        <taxon>Amphipoda</taxon>
        <taxon>Senticaudata</taxon>
        <taxon>Talitrida</taxon>
        <taxon>Talitroidea</taxon>
        <taxon>Hyalellidae</taxon>
        <taxon>Hyalella</taxon>
    </lineage>
</organism>
<protein>
    <submittedName>
        <fullName evidence="5">Uncharacterized protein LOC108682759</fullName>
    </submittedName>
</protein>
<feature type="region of interest" description="Disordered" evidence="1">
    <location>
        <begin position="534"/>
        <end position="553"/>
    </location>
</feature>
<dbReference type="KEGG" id="hazt:108682759"/>
<dbReference type="OrthoDB" id="6287506at2759"/>
<evidence type="ECO:0000259" key="3">
    <source>
        <dbReference type="Pfam" id="PF00688"/>
    </source>
</evidence>
<evidence type="ECO:0000313" key="5">
    <source>
        <dbReference type="RefSeq" id="XP_018027485.1"/>
    </source>
</evidence>
<evidence type="ECO:0000256" key="1">
    <source>
        <dbReference type="SAM" id="MobiDB-lite"/>
    </source>
</evidence>